<evidence type="ECO:0000313" key="3">
    <source>
        <dbReference type="EMBL" id="NEN22090.1"/>
    </source>
</evidence>
<dbReference type="InterPro" id="IPR022409">
    <property type="entry name" value="PKD/Chitinase_dom"/>
</dbReference>
<name>A0A7K3WKB4_9FLAO</name>
<dbReference type="SMART" id="SM00089">
    <property type="entry name" value="PKD"/>
    <property type="match status" value="1"/>
</dbReference>
<dbReference type="Proteomes" id="UP000486602">
    <property type="component" value="Unassembled WGS sequence"/>
</dbReference>
<evidence type="ECO:0000259" key="2">
    <source>
        <dbReference type="SMART" id="SM00089"/>
    </source>
</evidence>
<gene>
    <name evidence="3" type="ORF">G3O08_01050</name>
</gene>
<protein>
    <recommendedName>
        <fullName evidence="2">PKD/Chitinase domain-containing protein</fullName>
    </recommendedName>
</protein>
<evidence type="ECO:0000256" key="1">
    <source>
        <dbReference type="SAM" id="MobiDB-lite"/>
    </source>
</evidence>
<sequence>MKWILFLGATFFIQIQVSSQNLFLEECFVGGVTASGRTSLSITDGFFKFKWETQYTLKDAYVLTYRYGRPSQIPFAIDGNEFQWDETSIIGEELYDTELIKFFAVHGKRVTDMVNIQKDSVYVYMDGHAPLGQQFTGWYSLQFLFLYTSSSITDTTCINIYTASQKQTAMQKYKFEKPNYRANTDVGFSIYSDRLNIYYEDRTQIGINNDILGEIWGFDETNPGAGGVRGHFYYENGELFGLDDDTANTQVYRSDGIAVINDYLNDQEEQSLYLNPVNVDNPIWGANPHPAFFIVYTPNCSLPQGDMPRSQSTCRRQSSTTGQPDYTEPIEFSAIPGYDHYAWTPAAGLSDSTIANPICNADSSGWYRVRMWNDDENGACAQTIPVFLTVGKVPRPRGLQIIASTCPANTGKIVFGGMDGKAPFQYSVNSETKNSSTFENLSPGSYNVSVQDALGCRWDSTVVLDVNPFQTAAFTANPDSGYSPLKVVFHNQSTNATSFVWLMDGESFSTSPNYAGYTFSDTGTFTVALIAYRIDATCTDTAFATIRVAEGLKMIIPNIITPNNDGRNDALVVQTGGVAIMRWEVRNRWGNLLQSGEATNPPPALTLWSPEDNQYPDGVYTVIITARGNSGEVKDFGVQVVLK</sequence>
<organism evidence="3 4">
    <name type="scientific">Cryomorpha ignava</name>
    <dbReference type="NCBI Taxonomy" id="101383"/>
    <lineage>
        <taxon>Bacteria</taxon>
        <taxon>Pseudomonadati</taxon>
        <taxon>Bacteroidota</taxon>
        <taxon>Flavobacteriia</taxon>
        <taxon>Flavobacteriales</taxon>
        <taxon>Cryomorphaceae</taxon>
        <taxon>Cryomorpha</taxon>
    </lineage>
</organism>
<dbReference type="AlphaFoldDB" id="A0A7K3WKB4"/>
<feature type="compositionally biased region" description="Low complexity" evidence="1">
    <location>
        <begin position="309"/>
        <end position="323"/>
    </location>
</feature>
<dbReference type="InterPro" id="IPR013783">
    <property type="entry name" value="Ig-like_fold"/>
</dbReference>
<evidence type="ECO:0000313" key="4">
    <source>
        <dbReference type="Proteomes" id="UP000486602"/>
    </source>
</evidence>
<accession>A0A7K3WKB4</accession>
<dbReference type="Gene3D" id="2.60.40.10">
    <property type="entry name" value="Immunoglobulins"/>
    <property type="match status" value="1"/>
</dbReference>
<comment type="caution">
    <text evidence="3">The sequence shown here is derived from an EMBL/GenBank/DDBJ whole genome shotgun (WGS) entry which is preliminary data.</text>
</comment>
<reference evidence="3 4" key="1">
    <citation type="submission" date="2020-02" db="EMBL/GenBank/DDBJ databases">
        <title>Out from the shadows clarifying the taxonomy of the family Cryomorphaceae and related taxa by utilizing the GTDB taxonomic framework.</title>
        <authorList>
            <person name="Bowman J.P."/>
        </authorList>
    </citation>
    <scope>NUCLEOTIDE SEQUENCE [LARGE SCALE GENOMIC DNA]</scope>
    <source>
        <strain evidence="3 4">QSSC 1-22</strain>
    </source>
</reference>
<dbReference type="Pfam" id="PF13585">
    <property type="entry name" value="CHU_C"/>
    <property type="match status" value="1"/>
</dbReference>
<proteinExistence type="predicted"/>
<dbReference type="SUPFAM" id="SSF49299">
    <property type="entry name" value="PKD domain"/>
    <property type="match status" value="1"/>
</dbReference>
<keyword evidence="4" id="KW-1185">Reference proteome</keyword>
<dbReference type="EMBL" id="JAAGVY010000001">
    <property type="protein sequence ID" value="NEN22090.1"/>
    <property type="molecule type" value="Genomic_DNA"/>
</dbReference>
<feature type="region of interest" description="Disordered" evidence="1">
    <location>
        <begin position="306"/>
        <end position="328"/>
    </location>
</feature>
<dbReference type="InterPro" id="IPR035986">
    <property type="entry name" value="PKD_dom_sf"/>
</dbReference>
<dbReference type="RefSeq" id="WP_163282805.1">
    <property type="nucleotide sequence ID" value="NZ_JAAGVY010000001.1"/>
</dbReference>
<feature type="domain" description="PKD/Chitinase" evidence="2">
    <location>
        <begin position="471"/>
        <end position="551"/>
    </location>
</feature>